<dbReference type="InterPro" id="IPR023213">
    <property type="entry name" value="CAT-like_dom_sf"/>
</dbReference>
<feature type="domain" description="Carrier" evidence="4">
    <location>
        <begin position="991"/>
        <end position="1066"/>
    </location>
</feature>
<dbReference type="EMBL" id="FTPS01000001">
    <property type="protein sequence ID" value="SIT74397.1"/>
    <property type="molecule type" value="Genomic_DNA"/>
</dbReference>
<dbReference type="Gene3D" id="3.40.50.12780">
    <property type="entry name" value="N-terminal domain of ligase-like"/>
    <property type="match status" value="1"/>
</dbReference>
<dbReference type="Pfam" id="PF00550">
    <property type="entry name" value="PP-binding"/>
    <property type="match status" value="1"/>
</dbReference>
<dbReference type="InterPro" id="IPR010071">
    <property type="entry name" value="AA_adenyl_dom"/>
</dbReference>
<evidence type="ECO:0000313" key="5">
    <source>
        <dbReference type="EMBL" id="SIT74397.1"/>
    </source>
</evidence>
<proteinExistence type="predicted"/>
<dbReference type="Proteomes" id="UP000192455">
    <property type="component" value="Unassembled WGS sequence"/>
</dbReference>
<dbReference type="InterPro" id="IPR042099">
    <property type="entry name" value="ANL_N_sf"/>
</dbReference>
<dbReference type="SUPFAM" id="SSF56801">
    <property type="entry name" value="Acetyl-CoA synthetase-like"/>
    <property type="match status" value="1"/>
</dbReference>
<dbReference type="InterPro" id="IPR001242">
    <property type="entry name" value="Condensation_dom"/>
</dbReference>
<evidence type="ECO:0000256" key="3">
    <source>
        <dbReference type="SAM" id="MobiDB-lite"/>
    </source>
</evidence>
<dbReference type="Gene3D" id="1.10.1200.10">
    <property type="entry name" value="ACP-like"/>
    <property type="match status" value="1"/>
</dbReference>
<dbReference type="InterPro" id="IPR001031">
    <property type="entry name" value="Thioesterase"/>
</dbReference>
<dbReference type="InterPro" id="IPR045851">
    <property type="entry name" value="AMP-bd_C_sf"/>
</dbReference>
<reference evidence="5 6" key="1">
    <citation type="submission" date="2017-01" db="EMBL/GenBank/DDBJ databases">
        <authorList>
            <person name="Mah S.A."/>
            <person name="Swanson W.J."/>
            <person name="Moy G.W."/>
            <person name="Vacquier V.D."/>
        </authorList>
    </citation>
    <scope>NUCLEOTIDE SEQUENCE [LARGE SCALE GENOMIC DNA]</scope>
    <source>
        <strain evidence="5 6">DSM 21219</strain>
    </source>
</reference>
<dbReference type="InterPro" id="IPR009081">
    <property type="entry name" value="PP-bd_ACP"/>
</dbReference>
<dbReference type="Gene3D" id="3.30.300.30">
    <property type="match status" value="1"/>
</dbReference>
<dbReference type="Pfam" id="PF00501">
    <property type="entry name" value="AMP-binding"/>
    <property type="match status" value="1"/>
</dbReference>
<evidence type="ECO:0000313" key="6">
    <source>
        <dbReference type="Proteomes" id="UP000192455"/>
    </source>
</evidence>
<dbReference type="GO" id="GO:0031177">
    <property type="term" value="F:phosphopantetheine binding"/>
    <property type="evidence" value="ECO:0007669"/>
    <property type="project" value="InterPro"/>
</dbReference>
<dbReference type="PANTHER" id="PTHR45527">
    <property type="entry name" value="NONRIBOSOMAL PEPTIDE SYNTHETASE"/>
    <property type="match status" value="1"/>
</dbReference>
<dbReference type="SUPFAM" id="SSF52777">
    <property type="entry name" value="CoA-dependent acyltransferases"/>
    <property type="match status" value="2"/>
</dbReference>
<evidence type="ECO:0000256" key="2">
    <source>
        <dbReference type="ARBA" id="ARBA00022553"/>
    </source>
</evidence>
<dbReference type="GO" id="GO:0044550">
    <property type="term" value="P:secondary metabolite biosynthetic process"/>
    <property type="evidence" value="ECO:0007669"/>
    <property type="project" value="TreeGrafter"/>
</dbReference>
<dbReference type="Gene3D" id="3.40.50.1820">
    <property type="entry name" value="alpha/beta hydrolase"/>
    <property type="match status" value="1"/>
</dbReference>
<dbReference type="GO" id="GO:0003824">
    <property type="term" value="F:catalytic activity"/>
    <property type="evidence" value="ECO:0007669"/>
    <property type="project" value="InterPro"/>
</dbReference>
<dbReference type="InterPro" id="IPR020806">
    <property type="entry name" value="PKS_PP-bd"/>
</dbReference>
<dbReference type="Gene3D" id="3.30.559.30">
    <property type="entry name" value="Nonribosomal peptide synthetase, condensation domain"/>
    <property type="match status" value="1"/>
</dbReference>
<dbReference type="CDD" id="cd05930">
    <property type="entry name" value="A_NRPS"/>
    <property type="match status" value="1"/>
</dbReference>
<keyword evidence="1" id="KW-0596">Phosphopantetheine</keyword>
<dbReference type="SUPFAM" id="SSF53474">
    <property type="entry name" value="alpha/beta-Hydrolases"/>
    <property type="match status" value="1"/>
</dbReference>
<gene>
    <name evidence="5" type="ORF">SAMN05421849_0150</name>
</gene>
<feature type="compositionally biased region" description="Basic and acidic residues" evidence="3">
    <location>
        <begin position="8"/>
        <end position="18"/>
    </location>
</feature>
<dbReference type="SUPFAM" id="SSF47336">
    <property type="entry name" value="ACP-like"/>
    <property type="match status" value="1"/>
</dbReference>
<dbReference type="InterPro" id="IPR029058">
    <property type="entry name" value="AB_hydrolase_fold"/>
</dbReference>
<sequence length="1346" mass="145649">MHPSAASLRKDVGLRSEETSGPAPLTAAQVGLLIESELAGRRAFNILQVIVRFGDEPVDAAHLRADWQALAARHDALRLQFRLDEASPSQSIIPGFTVDFDTIPLDAPADRQEQALDDWLEADRRRGVDLEWAPWRVRLIRFGQDQNVMVWTFHHAQLDGNDIRLLLRELFIIHDELANGREPALPPLADSFLAYCRTMAGADHGPAREFFREHLSGFDAPNRLAVPFRTDADSDSDIRRTITRRLCRAQADALRESAAAFGVTTATMIAAAWGLVIARCSGRDEAVFGITRSGRRSLSGTGTSAGCRINTLPCRIRLSGRSIGQVLAELRAYLLATRPFEQTPHAEITAVCDVPRPQALYDSILMFDRDSVGAHMRALGPQFAHREVEERSQMATALMLAAYDDPELLLRLEYDPGQYPDASAERLFTYLINLLQAMADPALDDQAPLAALSMLPPEEQARLIALGTPERPLELAADALSLIDRFEQVAQREQNRIALQQVGEAAALTYAGLDARANAIAAHLRARSVRPGDIVGLALPRSVDYIAALLGVMKAEATFMPLDPSYPQSALQDMIDRSGAVHLLTSAPVLETLHPQTIAVTLVESLAGRTQDTAPERGPAAPERPAYVIFTSGSTGQPKGVVIPNRAIAHQVRAISDAYAIAPGDRVLQFTSLNFDISIEEILPTLVSGATLVLRSLEMAQSAEAFLAGLRDHAISVVNLPTAFWHMLCAHVDELAAPPDLAAHLRLLIVGGERPSPSAVRRWCAAYPAIRCLNGYGPTETTITATLHDMTDAPLDGTDIPIGRPIAAARLHVMLPDGSLAPEGVGGELWIGGALVGLGYLDRPDLTAPVFVPDPLDGSALCYRSGDRVTWRGDGFLAYHGRIDRQVKLRGYRIELGAVESALEREAEVRSAVVSVDRPHGADARLLAWITLREPAPDFDAGALADRLHEALPAQMVPQIVVVEEFPQTPGGKVDIARLPRPEVASRGADLPADADTARIQAILARLLGTDSVGPDQSFFDIGGNSLLSVRLMTLIEREFGRRLSLAALYKSPTARQIAAGLQKQAGKDPDCVIPIQPQGHLPPIYGVHVLGSNGSFFRPLAARLGPDQPVLGLTVGVVDERTPVSVPEVAALYRRAIDRHQPEGPLSLVAVSLGSYIAFELARQLREAGRDVRMVALLDIEGPMGRPRLPLLRRCLAHMLYLHKAGLSHLRAIILAKRDDFHHHLAVERRRGNGGAAPQAPTQASIGDFVAANELAARNYRPAPYPGRLTIIRATENVSDSPEAIETGLGWSAVAQGGFDLHDVQGGHLTMLEEPFVGELARLLRCTLEARAGGADAGADTGVAR</sequence>
<dbReference type="InterPro" id="IPR020845">
    <property type="entry name" value="AMP-binding_CS"/>
</dbReference>
<name>A0A1R3W9E0_9RHOB</name>
<evidence type="ECO:0000256" key="1">
    <source>
        <dbReference type="ARBA" id="ARBA00022450"/>
    </source>
</evidence>
<dbReference type="GO" id="GO:0043041">
    <property type="term" value="P:amino acid activation for nonribosomal peptide biosynthetic process"/>
    <property type="evidence" value="ECO:0007669"/>
    <property type="project" value="TreeGrafter"/>
</dbReference>
<protein>
    <submittedName>
        <fullName evidence="5">Amino acid adenylation domain-containing protein</fullName>
    </submittedName>
</protein>
<dbReference type="GO" id="GO:0005737">
    <property type="term" value="C:cytoplasm"/>
    <property type="evidence" value="ECO:0007669"/>
    <property type="project" value="TreeGrafter"/>
</dbReference>
<keyword evidence="2" id="KW-0597">Phosphoprotein</keyword>
<accession>A0A1R3W9E0</accession>
<dbReference type="PROSITE" id="PS50075">
    <property type="entry name" value="CARRIER"/>
    <property type="match status" value="1"/>
</dbReference>
<keyword evidence="6" id="KW-1185">Reference proteome</keyword>
<dbReference type="Pfam" id="PF00668">
    <property type="entry name" value="Condensation"/>
    <property type="match status" value="1"/>
</dbReference>
<feature type="region of interest" description="Disordered" evidence="3">
    <location>
        <begin position="1"/>
        <end position="21"/>
    </location>
</feature>
<dbReference type="InterPro" id="IPR036736">
    <property type="entry name" value="ACP-like_sf"/>
</dbReference>
<dbReference type="FunFam" id="3.40.50.980:FF:000001">
    <property type="entry name" value="Non-ribosomal peptide synthetase"/>
    <property type="match status" value="1"/>
</dbReference>
<dbReference type="PANTHER" id="PTHR45527:SF1">
    <property type="entry name" value="FATTY ACID SYNTHASE"/>
    <property type="match status" value="1"/>
</dbReference>
<dbReference type="SMART" id="SM00823">
    <property type="entry name" value="PKS_PP"/>
    <property type="match status" value="1"/>
</dbReference>
<dbReference type="PROSITE" id="PS00455">
    <property type="entry name" value="AMP_BINDING"/>
    <property type="match status" value="1"/>
</dbReference>
<dbReference type="Gene3D" id="3.30.559.10">
    <property type="entry name" value="Chloramphenicol acetyltransferase-like domain"/>
    <property type="match status" value="1"/>
</dbReference>
<dbReference type="STRING" id="515897.SAMN05421849_0150"/>
<evidence type="ECO:0000259" key="4">
    <source>
        <dbReference type="PROSITE" id="PS50075"/>
    </source>
</evidence>
<dbReference type="InterPro" id="IPR000873">
    <property type="entry name" value="AMP-dep_synth/lig_dom"/>
</dbReference>
<dbReference type="NCBIfam" id="TIGR01733">
    <property type="entry name" value="AA-adenyl-dom"/>
    <property type="match status" value="1"/>
</dbReference>
<dbReference type="Pfam" id="PF00975">
    <property type="entry name" value="Thioesterase"/>
    <property type="match status" value="1"/>
</dbReference>
<organism evidence="5 6">
    <name type="scientific">Pontibaca methylaminivorans</name>
    <dbReference type="NCBI Taxonomy" id="515897"/>
    <lineage>
        <taxon>Bacteria</taxon>
        <taxon>Pseudomonadati</taxon>
        <taxon>Pseudomonadota</taxon>
        <taxon>Alphaproteobacteria</taxon>
        <taxon>Rhodobacterales</taxon>
        <taxon>Roseobacteraceae</taxon>
        <taxon>Pontibaca</taxon>
    </lineage>
</organism>